<reference evidence="3" key="2">
    <citation type="submission" date="2019-11" db="EMBL/GenBank/DDBJ databases">
        <title>Improved Assembly of Tolypothrix boutellei genome.</title>
        <authorList>
            <person name="Sarangi A.N."/>
            <person name="Mukherjee M."/>
            <person name="Ghosh S."/>
            <person name="Singh D."/>
            <person name="Das A."/>
            <person name="Kant S."/>
            <person name="Prusty A."/>
            <person name="Tripathy S."/>
        </authorList>
    </citation>
    <scope>NUCLEOTIDE SEQUENCE</scope>
    <source>
        <strain evidence="3">VB521301</strain>
    </source>
</reference>
<evidence type="ECO:0000313" key="3">
    <source>
        <dbReference type="EMBL" id="KAF3886972.1"/>
    </source>
</evidence>
<organism evidence="4">
    <name type="scientific">Tolypothrix bouteillei VB521301</name>
    <dbReference type="NCBI Taxonomy" id="1479485"/>
    <lineage>
        <taxon>Bacteria</taxon>
        <taxon>Bacillati</taxon>
        <taxon>Cyanobacteriota</taxon>
        <taxon>Cyanophyceae</taxon>
        <taxon>Nostocales</taxon>
        <taxon>Tolypothrichaceae</taxon>
        <taxon>Tolypothrix</taxon>
    </lineage>
</organism>
<keyword evidence="1" id="KW-0812">Transmembrane</keyword>
<gene>
    <name evidence="4" type="ORF">DA73_0221075</name>
    <name evidence="3" type="ORF">DA73_0400016895</name>
</gene>
<feature type="transmembrane region" description="Helical" evidence="1">
    <location>
        <begin position="116"/>
        <end position="138"/>
    </location>
</feature>
<dbReference type="Pfam" id="PF09990">
    <property type="entry name" value="DUF2231"/>
    <property type="match status" value="1"/>
</dbReference>
<keyword evidence="1" id="KW-0472">Membrane</keyword>
<evidence type="ECO:0000313" key="5">
    <source>
        <dbReference type="Proteomes" id="UP000029738"/>
    </source>
</evidence>
<feature type="transmembrane region" description="Helical" evidence="1">
    <location>
        <begin position="72"/>
        <end position="96"/>
    </location>
</feature>
<protein>
    <submittedName>
        <fullName evidence="3">DUF2231 domain-containing protein</fullName>
    </submittedName>
</protein>
<feature type="domain" description="DUF2231" evidence="2">
    <location>
        <begin position="22"/>
        <end position="185"/>
    </location>
</feature>
<evidence type="ECO:0000256" key="1">
    <source>
        <dbReference type="SAM" id="Phobius"/>
    </source>
</evidence>
<evidence type="ECO:0000259" key="2">
    <source>
        <dbReference type="Pfam" id="PF09990"/>
    </source>
</evidence>
<name>A0A0C1QZR7_9CYAN</name>
<keyword evidence="1" id="KW-1133">Transmembrane helix</keyword>
<dbReference type="RefSeq" id="WP_038083943.1">
    <property type="nucleotide sequence ID" value="NZ_JHEG04000001.1"/>
</dbReference>
<dbReference type="Proteomes" id="UP000029738">
    <property type="component" value="Unassembled WGS sequence"/>
</dbReference>
<dbReference type="EMBL" id="JHEG02000048">
    <property type="protein sequence ID" value="KIE10934.1"/>
    <property type="molecule type" value="Genomic_DNA"/>
</dbReference>
<keyword evidence="5" id="KW-1185">Reference proteome</keyword>
<sequence length="201" mass="21967">MNSQLIDTLGLKLGANGLPYEIPMHPKLVHLTLGLFIIAILFDIAGALFAIERPIFKFLGLAAIRSGFFDVGWYNLAGAATITFFTVAAGFFELLLANPTIDRESAWGLSASWTMLLHGLGGVLLLGIIVGMAVWRGLQRYYWRKETSRQVQWSYLVVGIAILGILYVHGTLGAQLGEEFGIHVTAAKLLQQGINPNLVLK</sequence>
<evidence type="ECO:0000313" key="4">
    <source>
        <dbReference type="EMBL" id="KIE10934.1"/>
    </source>
</evidence>
<proteinExistence type="predicted"/>
<dbReference type="InterPro" id="IPR019251">
    <property type="entry name" value="DUF2231_TM"/>
</dbReference>
<comment type="caution">
    <text evidence="4">The sequence shown here is derived from an EMBL/GenBank/DDBJ whole genome shotgun (WGS) entry which is preliminary data.</text>
</comment>
<reference evidence="4" key="1">
    <citation type="journal article" date="2015" name="Genome Announc.">
        <title>Draft Genome Sequence of Tolypothrix boutellei Strain VB521301.</title>
        <authorList>
            <person name="Chandrababunaidu M.M."/>
            <person name="Singh D."/>
            <person name="Sen D."/>
            <person name="Bhan S."/>
            <person name="Das S."/>
            <person name="Gupta A."/>
            <person name="Adhikary S.P."/>
            <person name="Tripathy S."/>
        </authorList>
    </citation>
    <scope>NUCLEOTIDE SEQUENCE</scope>
    <source>
        <strain evidence="4">VB521301</strain>
    </source>
</reference>
<feature type="transmembrane region" description="Helical" evidence="1">
    <location>
        <begin position="28"/>
        <end position="51"/>
    </location>
</feature>
<dbReference type="AlphaFoldDB" id="A0A0C1QZR7"/>
<dbReference type="STRING" id="1479485.DA73_0221075"/>
<accession>A0A0C1QZR7</accession>
<dbReference type="OrthoDB" id="421623at2"/>
<feature type="transmembrane region" description="Helical" evidence="1">
    <location>
        <begin position="150"/>
        <end position="170"/>
    </location>
</feature>
<dbReference type="EMBL" id="JHEG04000001">
    <property type="protein sequence ID" value="KAF3886972.1"/>
    <property type="molecule type" value="Genomic_DNA"/>
</dbReference>